<dbReference type="InterPro" id="IPR050194">
    <property type="entry name" value="Glycosyltransferase_grp1"/>
</dbReference>
<dbReference type="GO" id="GO:0016757">
    <property type="term" value="F:glycosyltransferase activity"/>
    <property type="evidence" value="ECO:0007669"/>
    <property type="project" value="InterPro"/>
</dbReference>
<comment type="caution">
    <text evidence="3">The sequence shown here is derived from an EMBL/GenBank/DDBJ whole genome shotgun (WGS) entry which is preliminary data.</text>
</comment>
<gene>
    <name evidence="3" type="ORF">COX22_04505</name>
</gene>
<reference evidence="3 4" key="1">
    <citation type="submission" date="2017-09" db="EMBL/GenBank/DDBJ databases">
        <title>Depth-based differentiation of microbial function through sediment-hosted aquifers and enrichment of novel symbionts in the deep terrestrial subsurface.</title>
        <authorList>
            <person name="Probst A.J."/>
            <person name="Ladd B."/>
            <person name="Jarett J.K."/>
            <person name="Geller-Mcgrath D.E."/>
            <person name="Sieber C.M."/>
            <person name="Emerson J.B."/>
            <person name="Anantharaman K."/>
            <person name="Thomas B.C."/>
            <person name="Malmstrom R."/>
            <person name="Stieglmeier M."/>
            <person name="Klingl A."/>
            <person name="Woyke T."/>
            <person name="Ryan C.M."/>
            <person name="Banfield J.F."/>
        </authorList>
    </citation>
    <scope>NUCLEOTIDE SEQUENCE [LARGE SCALE GENOMIC DNA]</scope>
    <source>
        <strain evidence="3">CG23_combo_of_CG06-09_8_20_14_all_49_15</strain>
    </source>
</reference>
<protein>
    <submittedName>
        <fullName evidence="3">Uncharacterized protein</fullName>
    </submittedName>
</protein>
<feature type="domain" description="Glycosyltransferase subfamily 4-like N-terminal" evidence="2">
    <location>
        <begin position="22"/>
        <end position="184"/>
    </location>
</feature>
<dbReference type="SUPFAM" id="SSF53756">
    <property type="entry name" value="UDP-Glycosyltransferase/glycogen phosphorylase"/>
    <property type="match status" value="1"/>
</dbReference>
<evidence type="ECO:0000259" key="1">
    <source>
        <dbReference type="Pfam" id="PF00534"/>
    </source>
</evidence>
<accession>A0A2G9ZJQ4</accession>
<feature type="domain" description="Glycosyl transferase family 1" evidence="1">
    <location>
        <begin position="197"/>
        <end position="352"/>
    </location>
</feature>
<evidence type="ECO:0000313" key="3">
    <source>
        <dbReference type="EMBL" id="PIP33406.1"/>
    </source>
</evidence>
<dbReference type="Pfam" id="PF00534">
    <property type="entry name" value="Glycos_transf_1"/>
    <property type="match status" value="1"/>
</dbReference>
<dbReference type="EMBL" id="PCSD01000107">
    <property type="protein sequence ID" value="PIP33406.1"/>
    <property type="molecule type" value="Genomic_DNA"/>
</dbReference>
<dbReference type="Gene3D" id="3.40.50.2000">
    <property type="entry name" value="Glycogen Phosphorylase B"/>
    <property type="match status" value="2"/>
</dbReference>
<evidence type="ECO:0000259" key="2">
    <source>
        <dbReference type="Pfam" id="PF13439"/>
    </source>
</evidence>
<dbReference type="InterPro" id="IPR028098">
    <property type="entry name" value="Glyco_trans_4-like_N"/>
</dbReference>
<proteinExistence type="predicted"/>
<dbReference type="CDD" id="cd03801">
    <property type="entry name" value="GT4_PimA-like"/>
    <property type="match status" value="1"/>
</dbReference>
<dbReference type="Pfam" id="PF13439">
    <property type="entry name" value="Glyco_transf_4"/>
    <property type="match status" value="1"/>
</dbReference>
<dbReference type="PANTHER" id="PTHR45947">
    <property type="entry name" value="SULFOQUINOVOSYL TRANSFERASE SQD2"/>
    <property type="match status" value="1"/>
</dbReference>
<sequence>MDGWNTIMKIAQIVCTYPPARNGLGLSVFHFSDHLARLGHEVTVITTPAKNRPDNFVFNHKIFRPRPLLRFGHAALLPLSAARLAAFDAVHLHYPFFGTAEWLAWAPVFSRARFRLFIHYHMDTPGLQGLAAWAGAAAKFCQKKLFSSAQGITCASLDYIAHSRLADLYRVRPELFREVPFGVDGQQFFFQAKGASTGEILFVGALDQAHYFKGLPVLLSALVRLPGVRLTAAGDGECRSDYEKTAARLGVSDRVRFTGAVSAQRLVSLYQGADVLVLPSINRHEAFGLVLLEAMSTGTPVVATDLPGVRRVFHSGREGFLARPNDPNDLAEKIGLILNDPALRDACGRRARALTESKYDWEISARRLEKIYQNGQI</sequence>
<dbReference type="PANTHER" id="PTHR45947:SF3">
    <property type="entry name" value="SULFOQUINOVOSYL TRANSFERASE SQD2"/>
    <property type="match status" value="1"/>
</dbReference>
<evidence type="ECO:0000313" key="4">
    <source>
        <dbReference type="Proteomes" id="UP000230729"/>
    </source>
</evidence>
<name>A0A2G9ZJQ4_9BACT</name>
<dbReference type="AlphaFoldDB" id="A0A2G9ZJQ4"/>
<dbReference type="InterPro" id="IPR001296">
    <property type="entry name" value="Glyco_trans_1"/>
</dbReference>
<dbReference type="Proteomes" id="UP000230729">
    <property type="component" value="Unassembled WGS sequence"/>
</dbReference>
<organism evidence="3 4">
    <name type="scientific">Candidatus Falkowbacteria bacterium CG23_combo_of_CG06-09_8_20_14_all_49_15</name>
    <dbReference type="NCBI Taxonomy" id="1974572"/>
    <lineage>
        <taxon>Bacteria</taxon>
        <taxon>Candidatus Falkowiibacteriota</taxon>
    </lineage>
</organism>